<dbReference type="PRINTS" id="PR00037">
    <property type="entry name" value="HTHLACR"/>
</dbReference>
<evidence type="ECO:0000256" key="4">
    <source>
        <dbReference type="SAM" id="MobiDB-lite"/>
    </source>
</evidence>
<dbReference type="InterPro" id="IPR036388">
    <property type="entry name" value="WH-like_DNA-bd_sf"/>
</dbReference>
<keyword evidence="1" id="KW-0805">Transcription regulation</keyword>
<gene>
    <name evidence="6" type="ORF">GSF22_08920</name>
</gene>
<feature type="compositionally biased region" description="Gly residues" evidence="4">
    <location>
        <begin position="258"/>
        <end position="272"/>
    </location>
</feature>
<dbReference type="Gene3D" id="3.40.50.1360">
    <property type="match status" value="1"/>
</dbReference>
<evidence type="ECO:0000313" key="7">
    <source>
        <dbReference type="Proteomes" id="UP000823521"/>
    </source>
</evidence>
<dbReference type="PROSITE" id="PS00894">
    <property type="entry name" value="HTH_DEOR_1"/>
    <property type="match status" value="1"/>
</dbReference>
<evidence type="ECO:0000256" key="3">
    <source>
        <dbReference type="ARBA" id="ARBA00023163"/>
    </source>
</evidence>
<dbReference type="SMART" id="SM01134">
    <property type="entry name" value="DeoRC"/>
    <property type="match status" value="1"/>
</dbReference>
<dbReference type="PANTHER" id="PTHR30363:SF44">
    <property type="entry name" value="AGA OPERON TRANSCRIPTIONAL REPRESSOR-RELATED"/>
    <property type="match status" value="1"/>
</dbReference>
<sequence length="290" mass="29338">MLAPQRRAAIVDEVRRRGGVRVSELASSFGVSDMTIRRDVDVLVAHGLIARVHGGVLAVETAADEPAYSVKATRQEAEKAAIARAAAQLVAPGSAVGISAGSTTAALARLLTTVPGLTVVTNSVAVSDVFHRDQRPDRTVLLTGGVRTPSDALVGPAATAVVSRLNVDLLFLGVHGMSARAGYTTPNLAEAETNRALAAMARTVVVLADHTKWDLVGIATIMPLDGADVVVTDTGLTDDARTELRSRVDEVILADPGSGPGGGAGSGPGGNAGSAAGTAAGPPADPTVRP</sequence>
<dbReference type="EMBL" id="WVUH01000052">
    <property type="protein sequence ID" value="MBO4206127.1"/>
    <property type="molecule type" value="Genomic_DNA"/>
</dbReference>
<keyword evidence="2" id="KW-0238">DNA-binding</keyword>
<dbReference type="PROSITE" id="PS51000">
    <property type="entry name" value="HTH_DEOR_2"/>
    <property type="match status" value="1"/>
</dbReference>
<protein>
    <submittedName>
        <fullName evidence="6">DeoR family transcriptional regulator</fullName>
    </submittedName>
</protein>
<dbReference type="InterPro" id="IPR050313">
    <property type="entry name" value="Carb_Metab_HTH_regulators"/>
</dbReference>
<feature type="domain" description="HTH deoR-type" evidence="5">
    <location>
        <begin position="3"/>
        <end position="58"/>
    </location>
</feature>
<keyword evidence="7" id="KW-1185">Reference proteome</keyword>
<dbReference type="PANTHER" id="PTHR30363">
    <property type="entry name" value="HTH-TYPE TRANSCRIPTIONAL REGULATOR SRLR-RELATED"/>
    <property type="match status" value="1"/>
</dbReference>
<feature type="region of interest" description="Disordered" evidence="4">
    <location>
        <begin position="252"/>
        <end position="290"/>
    </location>
</feature>
<feature type="compositionally biased region" description="Low complexity" evidence="4">
    <location>
        <begin position="273"/>
        <end position="282"/>
    </location>
</feature>
<dbReference type="Pfam" id="PF08220">
    <property type="entry name" value="HTH_DeoR"/>
    <property type="match status" value="1"/>
</dbReference>
<dbReference type="Gene3D" id="1.10.10.10">
    <property type="entry name" value="Winged helix-like DNA-binding domain superfamily/Winged helix DNA-binding domain"/>
    <property type="match status" value="1"/>
</dbReference>
<dbReference type="InterPro" id="IPR014036">
    <property type="entry name" value="DeoR-like_C"/>
</dbReference>
<evidence type="ECO:0000313" key="6">
    <source>
        <dbReference type="EMBL" id="MBO4206127.1"/>
    </source>
</evidence>
<dbReference type="SMART" id="SM00420">
    <property type="entry name" value="HTH_DEOR"/>
    <property type="match status" value="1"/>
</dbReference>
<keyword evidence="3" id="KW-0804">Transcription</keyword>
<dbReference type="Pfam" id="PF00455">
    <property type="entry name" value="DeoRC"/>
    <property type="match status" value="1"/>
</dbReference>
<reference evidence="6 7" key="1">
    <citation type="submission" date="2019-12" db="EMBL/GenBank/DDBJ databases">
        <title>Whole genome sequencing of endophytic Actinobacterium Micromonospora sp. MPMI6T.</title>
        <authorList>
            <person name="Evv R."/>
            <person name="Podile A.R."/>
        </authorList>
    </citation>
    <scope>NUCLEOTIDE SEQUENCE [LARGE SCALE GENOMIC DNA]</scope>
    <source>
        <strain evidence="6 7">MPMI6</strain>
    </source>
</reference>
<dbReference type="InterPro" id="IPR036390">
    <property type="entry name" value="WH_DNA-bd_sf"/>
</dbReference>
<dbReference type="SUPFAM" id="SSF46785">
    <property type="entry name" value="Winged helix' DNA-binding domain"/>
    <property type="match status" value="1"/>
</dbReference>
<comment type="caution">
    <text evidence="6">The sequence shown here is derived from an EMBL/GenBank/DDBJ whole genome shotgun (WGS) entry which is preliminary data.</text>
</comment>
<evidence type="ECO:0000256" key="2">
    <source>
        <dbReference type="ARBA" id="ARBA00023125"/>
    </source>
</evidence>
<dbReference type="Proteomes" id="UP000823521">
    <property type="component" value="Unassembled WGS sequence"/>
</dbReference>
<organism evidence="6 7">
    <name type="scientific">Micromonospora echinofusca</name>
    <dbReference type="NCBI Taxonomy" id="47858"/>
    <lineage>
        <taxon>Bacteria</taxon>
        <taxon>Bacillati</taxon>
        <taxon>Actinomycetota</taxon>
        <taxon>Actinomycetes</taxon>
        <taxon>Micromonosporales</taxon>
        <taxon>Micromonosporaceae</taxon>
        <taxon>Micromonospora</taxon>
    </lineage>
</organism>
<proteinExistence type="predicted"/>
<dbReference type="InterPro" id="IPR018356">
    <property type="entry name" value="Tscrpt_reg_HTH_DeoR_CS"/>
</dbReference>
<dbReference type="RefSeq" id="WP_208812766.1">
    <property type="nucleotide sequence ID" value="NZ_WVUH01000052.1"/>
</dbReference>
<name>A0ABS3VNQ1_MICEH</name>
<dbReference type="SUPFAM" id="SSF100950">
    <property type="entry name" value="NagB/RpiA/CoA transferase-like"/>
    <property type="match status" value="1"/>
</dbReference>
<dbReference type="InterPro" id="IPR037171">
    <property type="entry name" value="NagB/RpiA_transferase-like"/>
</dbReference>
<dbReference type="InterPro" id="IPR001034">
    <property type="entry name" value="DeoR_HTH"/>
</dbReference>
<evidence type="ECO:0000256" key="1">
    <source>
        <dbReference type="ARBA" id="ARBA00023015"/>
    </source>
</evidence>
<evidence type="ECO:0000259" key="5">
    <source>
        <dbReference type="PROSITE" id="PS51000"/>
    </source>
</evidence>
<accession>A0ABS3VNQ1</accession>